<sequence>MKRFLFTTEVKQAEGSQTFRVDAESLEEAMEILESGGGDIYEHEVEVVDIGEFKFDRETDLADFGDFPEGGAA</sequence>
<dbReference type="EMBL" id="JAAJSZ010000003">
    <property type="protein sequence ID" value="NGE59195.1"/>
    <property type="molecule type" value="Genomic_DNA"/>
</dbReference>
<name>A0A6G4LFJ7_9ENTR</name>
<dbReference type="RefSeq" id="WP_047725134.1">
    <property type="nucleotide sequence ID" value="NZ_CAXWTF010000102.1"/>
</dbReference>
<gene>
    <name evidence="1" type="ORF">G5638_08580</name>
</gene>
<accession>A0A6G4LFJ7</accession>
<reference evidence="1" key="1">
    <citation type="submission" date="2020-02" db="EMBL/GenBank/DDBJ databases">
        <title>WGS of Carbapenem-Resistant Entrobacteriaceae.</title>
        <authorList>
            <person name="Tokajian S."/>
            <person name="El Chaar M."/>
            <person name="El Khoury M."/>
        </authorList>
    </citation>
    <scope>NUCLEOTIDE SEQUENCE</scope>
    <source>
        <strain evidence="1">EHM_24</strain>
    </source>
</reference>
<comment type="caution">
    <text evidence="1">The sequence shown here is derived from an EMBL/GenBank/DDBJ whole genome shotgun (WGS) entry which is preliminary data.</text>
</comment>
<evidence type="ECO:0000313" key="1">
    <source>
        <dbReference type="EMBL" id="NGE59195.1"/>
    </source>
</evidence>
<protein>
    <submittedName>
        <fullName evidence="1">Uncharacterized protein</fullName>
    </submittedName>
</protein>
<dbReference type="AlphaFoldDB" id="A0A6G4LFJ7"/>
<organism evidence="1">
    <name type="scientific">Enterobacter hormaechei</name>
    <dbReference type="NCBI Taxonomy" id="158836"/>
    <lineage>
        <taxon>Bacteria</taxon>
        <taxon>Pseudomonadati</taxon>
        <taxon>Pseudomonadota</taxon>
        <taxon>Gammaproteobacteria</taxon>
        <taxon>Enterobacterales</taxon>
        <taxon>Enterobacteriaceae</taxon>
        <taxon>Enterobacter</taxon>
        <taxon>Enterobacter cloacae complex</taxon>
    </lineage>
</organism>
<proteinExistence type="predicted"/>